<keyword evidence="2" id="KW-1185">Reference proteome</keyword>
<keyword evidence="1" id="KW-0808">Transferase</keyword>
<sequence length="144" mass="16348">MTLPKVIIQHFNHYVDTLPRRSNTVVNQIVTSGSYMIRNVWFDYKGGTTYGKNDKHCQSAVRWWWWMDVIMPDPEHISATDEVSKTAVGSTLIMLIANPGGKEHTVKEYDALKRLGSSSRTFTYEIGHLAKKVVYSDSLAVAQI</sequence>
<dbReference type="EMBL" id="PKPP01001065">
    <property type="protein sequence ID" value="PWA85989.1"/>
    <property type="molecule type" value="Genomic_DNA"/>
</dbReference>
<reference evidence="1 2" key="1">
    <citation type="journal article" date="2018" name="Mol. Plant">
        <title>The genome of Artemisia annua provides insight into the evolution of Asteraceae family and artemisinin biosynthesis.</title>
        <authorList>
            <person name="Shen Q."/>
            <person name="Zhang L."/>
            <person name="Liao Z."/>
            <person name="Wang S."/>
            <person name="Yan T."/>
            <person name="Shi P."/>
            <person name="Liu M."/>
            <person name="Fu X."/>
            <person name="Pan Q."/>
            <person name="Wang Y."/>
            <person name="Lv Z."/>
            <person name="Lu X."/>
            <person name="Zhang F."/>
            <person name="Jiang W."/>
            <person name="Ma Y."/>
            <person name="Chen M."/>
            <person name="Hao X."/>
            <person name="Li L."/>
            <person name="Tang Y."/>
            <person name="Lv G."/>
            <person name="Zhou Y."/>
            <person name="Sun X."/>
            <person name="Brodelius P.E."/>
            <person name="Rose J.K.C."/>
            <person name="Tang K."/>
        </authorList>
    </citation>
    <scope>NUCLEOTIDE SEQUENCE [LARGE SCALE GENOMIC DNA]</scope>
    <source>
        <strain evidence="2">cv. Huhao1</strain>
        <tissue evidence="1">Leaf</tissue>
    </source>
</reference>
<dbReference type="GO" id="GO:0032259">
    <property type="term" value="P:methylation"/>
    <property type="evidence" value="ECO:0007669"/>
    <property type="project" value="UniProtKB-KW"/>
</dbReference>
<evidence type="ECO:0000313" key="2">
    <source>
        <dbReference type="Proteomes" id="UP000245207"/>
    </source>
</evidence>
<organism evidence="1 2">
    <name type="scientific">Artemisia annua</name>
    <name type="common">Sweet wormwood</name>
    <dbReference type="NCBI Taxonomy" id="35608"/>
    <lineage>
        <taxon>Eukaryota</taxon>
        <taxon>Viridiplantae</taxon>
        <taxon>Streptophyta</taxon>
        <taxon>Embryophyta</taxon>
        <taxon>Tracheophyta</taxon>
        <taxon>Spermatophyta</taxon>
        <taxon>Magnoliopsida</taxon>
        <taxon>eudicotyledons</taxon>
        <taxon>Gunneridae</taxon>
        <taxon>Pentapetalae</taxon>
        <taxon>asterids</taxon>
        <taxon>campanulids</taxon>
        <taxon>Asterales</taxon>
        <taxon>Asteraceae</taxon>
        <taxon>Asteroideae</taxon>
        <taxon>Anthemideae</taxon>
        <taxon>Artemisiinae</taxon>
        <taxon>Artemisia</taxon>
    </lineage>
</organism>
<dbReference type="AlphaFoldDB" id="A0A2U1PJS4"/>
<name>A0A2U1PJS4_ARTAN</name>
<dbReference type="Proteomes" id="UP000245207">
    <property type="component" value="Unassembled WGS sequence"/>
</dbReference>
<gene>
    <name evidence="1" type="ORF">CTI12_AA065180</name>
</gene>
<keyword evidence="1" id="KW-0489">Methyltransferase</keyword>
<dbReference type="OrthoDB" id="1606438at2759"/>
<comment type="caution">
    <text evidence="1">The sequence shown here is derived from an EMBL/GenBank/DDBJ whole genome shotgun (WGS) entry which is preliminary data.</text>
</comment>
<protein>
    <submittedName>
        <fullName evidence="1">O-methyltransferase COMT-type, S-adenosyl-L-methionine-dependent methyltransferase</fullName>
    </submittedName>
</protein>
<accession>A0A2U1PJS4</accession>
<evidence type="ECO:0000313" key="1">
    <source>
        <dbReference type="EMBL" id="PWA85989.1"/>
    </source>
</evidence>
<dbReference type="GO" id="GO:0008168">
    <property type="term" value="F:methyltransferase activity"/>
    <property type="evidence" value="ECO:0007669"/>
    <property type="project" value="UniProtKB-KW"/>
</dbReference>
<proteinExistence type="predicted"/>